<evidence type="ECO:0000256" key="1">
    <source>
        <dbReference type="SAM" id="SignalP"/>
    </source>
</evidence>
<organism evidence="2 3">
    <name type="scientific">Anaerofustis stercorihominis</name>
    <dbReference type="NCBI Taxonomy" id="214853"/>
    <lineage>
        <taxon>Bacteria</taxon>
        <taxon>Bacillati</taxon>
        <taxon>Bacillota</taxon>
        <taxon>Clostridia</taxon>
        <taxon>Eubacteriales</taxon>
        <taxon>Eubacteriaceae</taxon>
        <taxon>Anaerofustis</taxon>
    </lineage>
</organism>
<reference evidence="2 3" key="1">
    <citation type="submission" date="2018-08" db="EMBL/GenBank/DDBJ databases">
        <title>A genome reference for cultivated species of the human gut microbiota.</title>
        <authorList>
            <person name="Zou Y."/>
            <person name="Xue W."/>
            <person name="Luo G."/>
        </authorList>
    </citation>
    <scope>NUCLEOTIDE SEQUENCE [LARGE SCALE GENOMIC DNA]</scope>
    <source>
        <strain evidence="2 3">AM25-6</strain>
    </source>
</reference>
<proteinExistence type="predicted"/>
<name>A0A3E3E2Y6_9FIRM</name>
<dbReference type="Proteomes" id="UP000261212">
    <property type="component" value="Unassembled WGS sequence"/>
</dbReference>
<dbReference type="InterPro" id="IPR009343">
    <property type="entry name" value="DUF1002"/>
</dbReference>
<feature type="signal peptide" evidence="1">
    <location>
        <begin position="1"/>
        <end position="22"/>
    </location>
</feature>
<dbReference type="GeneID" id="98000022"/>
<accession>A0A3E3E2Y6</accession>
<evidence type="ECO:0000313" key="3">
    <source>
        <dbReference type="Proteomes" id="UP000261212"/>
    </source>
</evidence>
<keyword evidence="1" id="KW-0732">Signal</keyword>
<dbReference type="RefSeq" id="WP_007049648.1">
    <property type="nucleotide sequence ID" value="NZ_CABKNJ010000002.1"/>
</dbReference>
<feature type="chain" id="PRO_5039642266" evidence="1">
    <location>
        <begin position="23"/>
        <end position="270"/>
    </location>
</feature>
<protein>
    <submittedName>
        <fullName evidence="2">DUF1002 domain-containing protein</fullName>
    </submittedName>
</protein>
<dbReference type="Pfam" id="PF06207">
    <property type="entry name" value="DUF1002"/>
    <property type="match status" value="1"/>
</dbReference>
<comment type="caution">
    <text evidence="2">The sequence shown here is derived from an EMBL/GenBank/DDBJ whole genome shotgun (WGS) entry which is preliminary data.</text>
</comment>
<gene>
    <name evidence="2" type="ORF">DW687_04690</name>
</gene>
<dbReference type="EMBL" id="QUSM01000002">
    <property type="protein sequence ID" value="RGD75625.1"/>
    <property type="molecule type" value="Genomic_DNA"/>
</dbReference>
<sequence length="270" mass="29830">MKKVIGLIMSLMILTVPLSNVLAINAGQEMVAIGSNLTDEQRKTVYDYFEKEENSVNEVDITIDDEKKYLENVDPSRIGSKSLSSIYILTRDKGEGLDITLHNIDWLTKDIYENALTTVGITDAKIVIASPINVSGTAALTGVYKAYEQMSGEKVPEETKQAATEELVTTGELSDDIGSDDAANLVNELKLSMDDIKDADDSTVKEKIKEIADEKNITLTDDQVEQLLKLARNLENVDLSSVSEQLQNISDKFNDSGLWDKIVNFVKGLF</sequence>
<evidence type="ECO:0000313" key="2">
    <source>
        <dbReference type="EMBL" id="RGD75625.1"/>
    </source>
</evidence>
<dbReference type="AlphaFoldDB" id="A0A3E3E2Y6"/>